<name>A0A8J3JIK0_9ACTN</name>
<sequence>MARRAPEDAPELFIDLGVLPGEEPAEDGGPALPHGPFRWSRRIAVALAVAAVLGGVTAAVPDPRPRLSALAVLDGKGTQVQVLDDELVVVLGPDGATAYETAGWRQRWQVAATDLVHAAAFGDVVLLRSGGSENGGWLGWPAGQTTAVDRTTGQTLWRTQRYVEPAGDLLVSYSPEGSQPDVEIRDPRRYDLRWRLPASRVWVYDVRRDAVWRLAADGAVVEHDLHTGAVRRTLRPRLPAAKYVNIVLSREAVGFEGYEDNGRPEQRGVLWYDAKTFAQVTGARQWVWESDCGGGLSCAYTAGDGRAFLIDPVTGEPVRSLPEEEFVPSPAGLLLVGSPDLGFITRRVLARLEPATGRRLTDLAGWHALSDDGTPVRVLGRTGARQGTTYLTELAEDGPHRLGEVPYLLRSCGLAGAALVCTTMSGDIAVWGIGRERP</sequence>
<protein>
    <submittedName>
        <fullName evidence="1">Uncharacterized protein</fullName>
    </submittedName>
</protein>
<comment type="caution">
    <text evidence="1">The sequence shown here is derived from an EMBL/GenBank/DDBJ whole genome shotgun (WGS) entry which is preliminary data.</text>
</comment>
<proteinExistence type="predicted"/>
<dbReference type="Proteomes" id="UP000601223">
    <property type="component" value="Unassembled WGS sequence"/>
</dbReference>
<evidence type="ECO:0000313" key="2">
    <source>
        <dbReference type="Proteomes" id="UP000601223"/>
    </source>
</evidence>
<dbReference type="SUPFAM" id="SSF50998">
    <property type="entry name" value="Quinoprotein alcohol dehydrogenase-like"/>
    <property type="match status" value="1"/>
</dbReference>
<keyword evidence="2" id="KW-1185">Reference proteome</keyword>
<dbReference type="RefSeq" id="WP_203742382.1">
    <property type="nucleotide sequence ID" value="NZ_BONF01000007.1"/>
</dbReference>
<gene>
    <name evidence="1" type="ORF">Cba03nite_09990</name>
</gene>
<reference evidence="1 2" key="1">
    <citation type="submission" date="2021-01" db="EMBL/GenBank/DDBJ databases">
        <title>Whole genome shotgun sequence of Catellatospora bangladeshensis NBRC 107357.</title>
        <authorList>
            <person name="Komaki H."/>
            <person name="Tamura T."/>
        </authorList>
    </citation>
    <scope>NUCLEOTIDE SEQUENCE [LARGE SCALE GENOMIC DNA]</scope>
    <source>
        <strain evidence="1 2">NBRC 107357</strain>
    </source>
</reference>
<dbReference type="EMBL" id="BONF01000007">
    <property type="protein sequence ID" value="GIF79650.1"/>
    <property type="molecule type" value="Genomic_DNA"/>
</dbReference>
<dbReference type="AlphaFoldDB" id="A0A8J3JIK0"/>
<evidence type="ECO:0000313" key="1">
    <source>
        <dbReference type="EMBL" id="GIF79650.1"/>
    </source>
</evidence>
<accession>A0A8J3JIK0</accession>
<dbReference type="InterPro" id="IPR011047">
    <property type="entry name" value="Quinoprotein_ADH-like_sf"/>
</dbReference>
<organism evidence="1 2">
    <name type="scientific">Catellatospora bangladeshensis</name>
    <dbReference type="NCBI Taxonomy" id="310355"/>
    <lineage>
        <taxon>Bacteria</taxon>
        <taxon>Bacillati</taxon>
        <taxon>Actinomycetota</taxon>
        <taxon>Actinomycetes</taxon>
        <taxon>Micromonosporales</taxon>
        <taxon>Micromonosporaceae</taxon>
        <taxon>Catellatospora</taxon>
    </lineage>
</organism>